<keyword evidence="5" id="KW-0720">Serine protease</keyword>
<evidence type="ECO:0000256" key="3">
    <source>
        <dbReference type="ARBA" id="ARBA00022670"/>
    </source>
</evidence>
<dbReference type="Gene3D" id="3.90.226.10">
    <property type="entry name" value="2-enoyl-CoA Hydratase, Chain A, domain 1"/>
    <property type="match status" value="1"/>
</dbReference>
<evidence type="ECO:0000256" key="5">
    <source>
        <dbReference type="ARBA" id="ARBA00022825"/>
    </source>
</evidence>
<evidence type="ECO:0000313" key="8">
    <source>
        <dbReference type="Proteomes" id="UP000184241"/>
    </source>
</evidence>
<dbReference type="InterPro" id="IPR001907">
    <property type="entry name" value="ClpP"/>
</dbReference>
<dbReference type="Pfam" id="PF00574">
    <property type="entry name" value="CLP_protease"/>
    <property type="match status" value="1"/>
</dbReference>
<sequence length="263" mass="30052">MKSKRIWDLKQSVNDPGNLDMYIYGDVQGDYFDWYEWQQKESETSANHFRNELNKYPDVKQINIFINSNGGSVFEGTAIYSQLKRHPAEKVIYIDGFACSVASVIAMAGDKVIMPKNTMMMIHNAWNIAAGNAKQLRKAADDLDVIMTGNRQAYLEKSKGKITEEKLIELLDTETWLTAEQCLEYGFADELLSKEVDLTEANQLLQKMNTTLEQQISYNKALSAQAKDFTQKIHEPHKDPTPKEPQENKTIKLMAALFANKER</sequence>
<organism evidence="7 8">
    <name type="scientific">Clostridium intestinale DSM 6191</name>
    <dbReference type="NCBI Taxonomy" id="1121320"/>
    <lineage>
        <taxon>Bacteria</taxon>
        <taxon>Bacillati</taxon>
        <taxon>Bacillota</taxon>
        <taxon>Clostridia</taxon>
        <taxon>Eubacteriales</taxon>
        <taxon>Clostridiaceae</taxon>
        <taxon>Clostridium</taxon>
    </lineage>
</organism>
<dbReference type="InterPro" id="IPR023562">
    <property type="entry name" value="ClpP/TepA"/>
</dbReference>
<dbReference type="SUPFAM" id="SSF52096">
    <property type="entry name" value="ClpP/crotonase"/>
    <property type="match status" value="1"/>
</dbReference>
<dbReference type="GO" id="GO:0051117">
    <property type="term" value="F:ATPase binding"/>
    <property type="evidence" value="ECO:0007669"/>
    <property type="project" value="TreeGrafter"/>
</dbReference>
<dbReference type="GO" id="GO:0004176">
    <property type="term" value="F:ATP-dependent peptidase activity"/>
    <property type="evidence" value="ECO:0007669"/>
    <property type="project" value="InterPro"/>
</dbReference>
<evidence type="ECO:0000256" key="6">
    <source>
        <dbReference type="RuleBase" id="RU003567"/>
    </source>
</evidence>
<keyword evidence="3 7" id="KW-0645">Protease</keyword>
<dbReference type="GO" id="GO:0009368">
    <property type="term" value="C:endopeptidase Clp complex"/>
    <property type="evidence" value="ECO:0007669"/>
    <property type="project" value="TreeGrafter"/>
</dbReference>
<dbReference type="PANTHER" id="PTHR10381">
    <property type="entry name" value="ATP-DEPENDENT CLP PROTEASE PROTEOLYTIC SUBUNIT"/>
    <property type="match status" value="1"/>
</dbReference>
<dbReference type="CDD" id="cd07016">
    <property type="entry name" value="S14_ClpP_1"/>
    <property type="match status" value="1"/>
</dbReference>
<dbReference type="InterPro" id="IPR029045">
    <property type="entry name" value="ClpP/crotonase-like_dom_sf"/>
</dbReference>
<comment type="similarity">
    <text evidence="1 6">Belongs to the peptidase S14 family.</text>
</comment>
<reference evidence="7 8" key="1">
    <citation type="submission" date="2016-11" db="EMBL/GenBank/DDBJ databases">
        <authorList>
            <person name="Jaros S."/>
            <person name="Januszkiewicz K."/>
            <person name="Wedrychowicz H."/>
        </authorList>
    </citation>
    <scope>NUCLEOTIDE SEQUENCE [LARGE SCALE GENOMIC DNA]</scope>
    <source>
        <strain evidence="7 8">DSM 6191</strain>
    </source>
</reference>
<accession>A0A1M5U0P6</accession>
<gene>
    <name evidence="7" type="ORF">SAMN02745941_00372</name>
</gene>
<dbReference type="NCBIfam" id="NF045542">
    <property type="entry name" value="Clp_rel_HeadMat"/>
    <property type="match status" value="1"/>
</dbReference>
<dbReference type="GO" id="GO:0004252">
    <property type="term" value="F:serine-type endopeptidase activity"/>
    <property type="evidence" value="ECO:0007669"/>
    <property type="project" value="InterPro"/>
</dbReference>
<evidence type="ECO:0000256" key="1">
    <source>
        <dbReference type="ARBA" id="ARBA00007039"/>
    </source>
</evidence>
<protein>
    <recommendedName>
        <fullName evidence="6">ATP-dependent Clp protease proteolytic subunit</fullName>
    </recommendedName>
</protein>
<dbReference type="PRINTS" id="PR00127">
    <property type="entry name" value="CLPPROTEASEP"/>
</dbReference>
<evidence type="ECO:0000256" key="4">
    <source>
        <dbReference type="ARBA" id="ARBA00022801"/>
    </source>
</evidence>
<evidence type="ECO:0000256" key="2">
    <source>
        <dbReference type="ARBA" id="ARBA00022490"/>
    </source>
</evidence>
<evidence type="ECO:0000313" key="7">
    <source>
        <dbReference type="EMBL" id="SHH56559.1"/>
    </source>
</evidence>
<keyword evidence="4" id="KW-0378">Hydrolase</keyword>
<name>A0A1M5U0P6_9CLOT</name>
<keyword evidence="2" id="KW-0963">Cytoplasm</keyword>
<dbReference type="Proteomes" id="UP000184241">
    <property type="component" value="Unassembled WGS sequence"/>
</dbReference>
<dbReference type="PANTHER" id="PTHR10381:SF70">
    <property type="entry name" value="ATP-DEPENDENT CLP PROTEASE PROTEOLYTIC SUBUNIT"/>
    <property type="match status" value="1"/>
</dbReference>
<dbReference type="AlphaFoldDB" id="A0A1M5U0P6"/>
<dbReference type="EMBL" id="FQXU01000003">
    <property type="protein sequence ID" value="SHH56559.1"/>
    <property type="molecule type" value="Genomic_DNA"/>
</dbReference>
<dbReference type="RefSeq" id="WP_073016107.1">
    <property type="nucleotide sequence ID" value="NZ_FQXU01000003.1"/>
</dbReference>
<proteinExistence type="inferred from homology"/>
<dbReference type="GO" id="GO:0006515">
    <property type="term" value="P:protein quality control for misfolded or incompletely synthesized proteins"/>
    <property type="evidence" value="ECO:0007669"/>
    <property type="project" value="TreeGrafter"/>
</dbReference>